<dbReference type="InterPro" id="IPR013320">
    <property type="entry name" value="ConA-like_dom_sf"/>
</dbReference>
<feature type="signal peptide" evidence="1">
    <location>
        <begin position="1"/>
        <end position="25"/>
    </location>
</feature>
<keyword evidence="1" id="KW-0732">Signal</keyword>
<accession>A0ABU1NMW7</accession>
<dbReference type="SUPFAM" id="SSF49899">
    <property type="entry name" value="Concanavalin A-like lectins/glucanases"/>
    <property type="match status" value="2"/>
</dbReference>
<gene>
    <name evidence="2" type="ORF">J2736_000008</name>
</gene>
<comment type="caution">
    <text evidence="2">The sequence shown here is derived from an EMBL/GenBank/DDBJ whole genome shotgun (WGS) entry which is preliminary data.</text>
</comment>
<protein>
    <submittedName>
        <fullName evidence="2">Uncharacterized protein</fullName>
    </submittedName>
</protein>
<evidence type="ECO:0000313" key="3">
    <source>
        <dbReference type="Proteomes" id="UP001267290"/>
    </source>
</evidence>
<dbReference type="Gene3D" id="2.60.120.560">
    <property type="entry name" value="Exo-inulinase, domain 1"/>
    <property type="match status" value="2"/>
</dbReference>
<sequence length="811" mass="88594">MLSFKKWFMLLFAALLVLGALPAHRAEASSTAVVPISWNTFTAGNPTDVNSLRVLDILLNTNKYALTTWWTNKGFAAQTGSYLTFGGVAEPNIRPPASEALALAISLKTGAYDSAETGVTQANATTIATKLTASLAYQHRINTTSGWGNGWQTAFWAYLAGTAGYLLWDDLSVTDRENVRKMVEYEANRFNSYTVPYYRNDAGTIISAGDTKAEENAWNSSLLQLATAMMPDHPNWTLWMNKNIELMISAYSRPSDTTSTRVLHGQTVADWLHGSNANEDGTVVNHSIIHPDYMNSITQLLNAPLLYTLAGKATPEAALFNADIVYDSLVDLNFSNPPYAAPGGTIYIDGSANAYYPQGNDWGTKRRMHFAYMDAAASAFGFDTLASQKGNYWEPYHAQMVLDMQNRTGHTDGHTYEASSEDTYAGREEWVAQFAGRDYLTKWIIKQNKYILTNETYSAPPPDPTPANPFSYTFEDGTSTGWSSVNGTWGVVTEANSKVYKQTSTSGEALTLAGDTSAWSNYSYEATVKLYDAIANNASGLVGRYVDNNTYYLFRLTTSGKAQLYKKIGGTFTLLQEVSMTVSTNTAYTLKFVMNGSALSGYVNGVLKVSTTDSSISAGKIGFRTYNQTASLDQVSVVLSLPFTDLYEDGDAYSWVPTTGVWSVVTDSSKVLKQTSTSGEAVTVTGNASWNNYSLQAKVKMYDALSFNASGIIGRYVDDNNYYLFRLITAGSAQLYKKAGGTFTLLQEVPLTVNTNTTYTLKLVMSGSTLTGYVNGTQLVSVTDNTFASGKIGFRTYKQTASLDEVEVVVN</sequence>
<evidence type="ECO:0000256" key="1">
    <source>
        <dbReference type="SAM" id="SignalP"/>
    </source>
</evidence>
<dbReference type="EMBL" id="JAVDSB010000001">
    <property type="protein sequence ID" value="MDR6548825.1"/>
    <property type="molecule type" value="Genomic_DNA"/>
</dbReference>
<proteinExistence type="predicted"/>
<evidence type="ECO:0000313" key="2">
    <source>
        <dbReference type="EMBL" id="MDR6548825.1"/>
    </source>
</evidence>
<dbReference type="Proteomes" id="UP001267290">
    <property type="component" value="Unassembled WGS sequence"/>
</dbReference>
<name>A0ABU1NMW7_9BACL</name>
<organism evidence="2 3">
    <name type="scientific">Paenibacillus qinlingensis</name>
    <dbReference type="NCBI Taxonomy" id="1837343"/>
    <lineage>
        <taxon>Bacteria</taxon>
        <taxon>Bacillati</taxon>
        <taxon>Bacillota</taxon>
        <taxon>Bacilli</taxon>
        <taxon>Bacillales</taxon>
        <taxon>Paenibacillaceae</taxon>
        <taxon>Paenibacillus</taxon>
    </lineage>
</organism>
<reference evidence="2 3" key="1">
    <citation type="submission" date="2023-07" db="EMBL/GenBank/DDBJ databases">
        <title>Sorghum-associated microbial communities from plants grown in Nebraska, USA.</title>
        <authorList>
            <person name="Schachtman D."/>
        </authorList>
    </citation>
    <scope>NUCLEOTIDE SEQUENCE [LARGE SCALE GENOMIC DNA]</scope>
    <source>
        <strain evidence="2 3">CC258</strain>
    </source>
</reference>
<feature type="chain" id="PRO_5046117463" evidence="1">
    <location>
        <begin position="26"/>
        <end position="811"/>
    </location>
</feature>
<dbReference type="RefSeq" id="WP_310222305.1">
    <property type="nucleotide sequence ID" value="NZ_JAVDSB010000001.1"/>
</dbReference>
<keyword evidence="3" id="KW-1185">Reference proteome</keyword>